<keyword evidence="1" id="KW-1133">Transmembrane helix</keyword>
<feature type="transmembrane region" description="Helical" evidence="1">
    <location>
        <begin position="110"/>
        <end position="127"/>
    </location>
</feature>
<evidence type="ECO:0000313" key="3">
    <source>
        <dbReference type="Proteomes" id="UP000062833"/>
    </source>
</evidence>
<keyword evidence="1" id="KW-0472">Membrane</keyword>
<dbReference type="RefSeq" id="WP_062006898.1">
    <property type="nucleotide sequence ID" value="NZ_CP012677.1"/>
</dbReference>
<sequence>MHSLTTIPRTISRLALGGFLLSAGIGHLGKHRKEFQAQVPDWMPTSKDAVVLASGGIEIALGTALLTSTRHRPRVGRVTALFFALIFPGNINQLVTKTSAFGLDTDWKRAIRLLFQPLLVVWALWATRTVHNA</sequence>
<organism evidence="2 3">
    <name type="scientific">Arthrobacter alpinus</name>
    <dbReference type="NCBI Taxonomy" id="656366"/>
    <lineage>
        <taxon>Bacteria</taxon>
        <taxon>Bacillati</taxon>
        <taxon>Actinomycetota</taxon>
        <taxon>Actinomycetes</taxon>
        <taxon>Micrococcales</taxon>
        <taxon>Micrococcaceae</taxon>
        <taxon>Arthrobacter</taxon>
    </lineage>
</organism>
<reference evidence="3" key="1">
    <citation type="submission" date="2015-09" db="EMBL/GenBank/DDBJ databases">
        <title>Complete genome of Arthrobacter alpinus strain R3.8.</title>
        <authorList>
            <person name="See-Too W.S."/>
            <person name="Chan K.G."/>
        </authorList>
    </citation>
    <scope>NUCLEOTIDE SEQUENCE [LARGE SCALE GENOMIC DNA]</scope>
    <source>
        <strain evidence="3">R3.8</strain>
    </source>
</reference>
<feature type="transmembrane region" description="Helical" evidence="1">
    <location>
        <begin position="12"/>
        <end position="29"/>
    </location>
</feature>
<evidence type="ECO:0000256" key="1">
    <source>
        <dbReference type="SAM" id="Phobius"/>
    </source>
</evidence>
<name>A0A0M3UG32_9MICC</name>
<dbReference type="Proteomes" id="UP000062833">
    <property type="component" value="Chromosome"/>
</dbReference>
<feature type="transmembrane region" description="Helical" evidence="1">
    <location>
        <begin position="49"/>
        <end position="66"/>
    </location>
</feature>
<proteinExistence type="predicted"/>
<dbReference type="PATRIC" id="fig|656366.3.peg.1900"/>
<evidence type="ECO:0008006" key="4">
    <source>
        <dbReference type="Google" id="ProtNLM"/>
    </source>
</evidence>
<dbReference type="KEGG" id="aaq:AOC05_08750"/>
<dbReference type="OrthoDB" id="9788974at2"/>
<evidence type="ECO:0000313" key="2">
    <source>
        <dbReference type="EMBL" id="ALE92385.1"/>
    </source>
</evidence>
<accession>A0A0M3UG32</accession>
<gene>
    <name evidence="2" type="ORF">AOC05_08750</name>
</gene>
<dbReference type="PANTHER" id="PTHR36974:SF1">
    <property type="entry name" value="DOXX FAMILY MEMBRANE PROTEIN"/>
    <property type="match status" value="1"/>
</dbReference>
<feature type="transmembrane region" description="Helical" evidence="1">
    <location>
        <begin position="78"/>
        <end position="95"/>
    </location>
</feature>
<dbReference type="PANTHER" id="PTHR36974">
    <property type="entry name" value="MEMBRANE PROTEIN-RELATED"/>
    <property type="match status" value="1"/>
</dbReference>
<protein>
    <recommendedName>
        <fullName evidence="4">DoxX family membrane protein</fullName>
    </recommendedName>
</protein>
<dbReference type="EMBL" id="CP012677">
    <property type="protein sequence ID" value="ALE92385.1"/>
    <property type="molecule type" value="Genomic_DNA"/>
</dbReference>
<dbReference type="AlphaFoldDB" id="A0A0M3UG32"/>
<keyword evidence="3" id="KW-1185">Reference proteome</keyword>
<keyword evidence="1" id="KW-0812">Transmembrane</keyword>